<evidence type="ECO:0000313" key="6">
    <source>
        <dbReference type="EMBL" id="TDR72495.1"/>
    </source>
</evidence>
<dbReference type="PANTHER" id="PTHR43072">
    <property type="entry name" value="N-ACETYLTRANSFERASE"/>
    <property type="match status" value="1"/>
</dbReference>
<dbReference type="OrthoDB" id="5459937at2"/>
<dbReference type="InterPro" id="IPR016181">
    <property type="entry name" value="Acyl_CoA_acyltransferase"/>
</dbReference>
<dbReference type="EMBL" id="SNZP01000016">
    <property type="protein sequence ID" value="TDR72495.1"/>
    <property type="molecule type" value="Genomic_DNA"/>
</dbReference>
<evidence type="ECO:0000256" key="1">
    <source>
        <dbReference type="ARBA" id="ARBA00022679"/>
    </source>
</evidence>
<dbReference type="SUPFAM" id="SSF55729">
    <property type="entry name" value="Acyl-CoA N-acyltransferases (Nat)"/>
    <property type="match status" value="1"/>
</dbReference>
<accession>A0A4R7B0C2</accession>
<gene>
    <name evidence="6" type="ORF">DFP86_11660</name>
</gene>
<comment type="catalytic activity">
    <reaction evidence="4">
        <text>L-methionine sulfone + acetyl-CoA = N-acetyl-L-methionine sulfone + CoA + H(+)</text>
        <dbReference type="Rhea" id="RHEA:47656"/>
        <dbReference type="ChEBI" id="CHEBI:15378"/>
        <dbReference type="ChEBI" id="CHEBI:57287"/>
        <dbReference type="ChEBI" id="CHEBI:57288"/>
        <dbReference type="ChEBI" id="CHEBI:87824"/>
        <dbReference type="ChEBI" id="CHEBI:87825"/>
    </reaction>
</comment>
<dbReference type="Gene3D" id="3.40.630.30">
    <property type="match status" value="1"/>
</dbReference>
<evidence type="ECO:0000256" key="4">
    <source>
        <dbReference type="ARBA" id="ARBA00051334"/>
    </source>
</evidence>
<sequence>MLIRAATHDDLPAILAIYNEVIRHSTAVYCDDQVPLSERQAWFETRRKMGYPILVAEQSDVVIGYASFGDFRSFPGYRYTVEHSVHLAPQARGQGVGSQLVNALLPLARDMGKHVMVGAVDAANEGSIRFHRRLGFDEVARMPEVGFKFGRWLDLVLLQKIL</sequence>
<dbReference type="GO" id="GO:0016747">
    <property type="term" value="F:acyltransferase activity, transferring groups other than amino-acyl groups"/>
    <property type="evidence" value="ECO:0007669"/>
    <property type="project" value="InterPro"/>
</dbReference>
<evidence type="ECO:0000256" key="2">
    <source>
        <dbReference type="ARBA" id="ARBA00023315"/>
    </source>
</evidence>
<reference evidence="6 7" key="1">
    <citation type="submission" date="2019-03" db="EMBL/GenBank/DDBJ databases">
        <title>Genomic Encyclopedia of Type Strains, Phase III (KMG-III): the genomes of soil and plant-associated and newly described type strains.</title>
        <authorList>
            <person name="Whitman W."/>
        </authorList>
    </citation>
    <scope>NUCLEOTIDE SEQUENCE [LARGE SCALE GENOMIC DNA]</scope>
    <source>
        <strain evidence="6 7">CECT 8976</strain>
    </source>
</reference>
<comment type="catalytic activity">
    <reaction evidence="3">
        <text>L-methionine sulfoximine + acetyl-CoA = N-acetyl-L-methionine sulfoximine + CoA + H(+)</text>
        <dbReference type="Rhea" id="RHEA:47660"/>
        <dbReference type="ChEBI" id="CHEBI:15378"/>
        <dbReference type="ChEBI" id="CHEBI:57287"/>
        <dbReference type="ChEBI" id="CHEBI:57288"/>
        <dbReference type="ChEBI" id="CHEBI:87826"/>
        <dbReference type="ChEBI" id="CHEBI:87827"/>
    </reaction>
</comment>
<evidence type="ECO:0000259" key="5">
    <source>
        <dbReference type="PROSITE" id="PS51186"/>
    </source>
</evidence>
<comment type="caution">
    <text evidence="6">The sequence shown here is derived from an EMBL/GenBank/DDBJ whole genome shotgun (WGS) entry which is preliminary data.</text>
</comment>
<evidence type="ECO:0000313" key="7">
    <source>
        <dbReference type="Proteomes" id="UP000295611"/>
    </source>
</evidence>
<dbReference type="PROSITE" id="PS51186">
    <property type="entry name" value="GNAT"/>
    <property type="match status" value="1"/>
</dbReference>
<dbReference type="Pfam" id="PF00583">
    <property type="entry name" value="Acetyltransf_1"/>
    <property type="match status" value="1"/>
</dbReference>
<dbReference type="RefSeq" id="WP_133683517.1">
    <property type="nucleotide sequence ID" value="NZ_SNZP01000016.1"/>
</dbReference>
<feature type="domain" description="N-acetyltransferase" evidence="5">
    <location>
        <begin position="1"/>
        <end position="162"/>
    </location>
</feature>
<dbReference type="FunFam" id="3.40.630.30:FF:000026">
    <property type="entry name" value="Phosphinothricin acetyltransferase"/>
    <property type="match status" value="1"/>
</dbReference>
<dbReference type="Proteomes" id="UP000295611">
    <property type="component" value="Unassembled WGS sequence"/>
</dbReference>
<dbReference type="AlphaFoldDB" id="A0A4R7B0C2"/>
<dbReference type="PANTHER" id="PTHR43072:SF23">
    <property type="entry name" value="UPF0039 PROTEIN C11D3.02C"/>
    <property type="match status" value="1"/>
</dbReference>
<dbReference type="InterPro" id="IPR000182">
    <property type="entry name" value="GNAT_dom"/>
</dbReference>
<proteinExistence type="predicted"/>
<evidence type="ECO:0000256" key="3">
    <source>
        <dbReference type="ARBA" id="ARBA00050603"/>
    </source>
</evidence>
<keyword evidence="2" id="KW-0012">Acyltransferase</keyword>
<name>A0A4R7B0C2_9NEIS</name>
<protein>
    <submittedName>
        <fullName evidence="6">Phosphinothricin acetyltransferase</fullName>
    </submittedName>
</protein>
<keyword evidence="7" id="KW-1185">Reference proteome</keyword>
<dbReference type="CDD" id="cd04301">
    <property type="entry name" value="NAT_SF"/>
    <property type="match status" value="1"/>
</dbReference>
<keyword evidence="1 6" id="KW-0808">Transferase</keyword>
<organism evidence="6 7">
    <name type="scientific">Paludibacterium purpuratum</name>
    <dbReference type="NCBI Taxonomy" id="1144873"/>
    <lineage>
        <taxon>Bacteria</taxon>
        <taxon>Pseudomonadati</taxon>
        <taxon>Pseudomonadota</taxon>
        <taxon>Betaproteobacteria</taxon>
        <taxon>Neisseriales</taxon>
        <taxon>Chromobacteriaceae</taxon>
        <taxon>Paludibacterium</taxon>
    </lineage>
</organism>